<accession>A0ABW3CXS7</accession>
<keyword evidence="2" id="KW-1185">Reference proteome</keyword>
<dbReference type="EMBL" id="JBHTJH010000004">
    <property type="protein sequence ID" value="MFD0861679.1"/>
    <property type="molecule type" value="Genomic_DNA"/>
</dbReference>
<gene>
    <name evidence="1" type="ORF">ACFQ1M_05640</name>
</gene>
<protein>
    <submittedName>
        <fullName evidence="1">Uncharacterized protein</fullName>
    </submittedName>
</protein>
<evidence type="ECO:0000313" key="2">
    <source>
        <dbReference type="Proteomes" id="UP001596978"/>
    </source>
</evidence>
<proteinExistence type="predicted"/>
<evidence type="ECO:0000313" key="1">
    <source>
        <dbReference type="EMBL" id="MFD0861679.1"/>
    </source>
</evidence>
<name>A0ABW3CXS7_9FLAO</name>
<dbReference type="Proteomes" id="UP001596978">
    <property type="component" value="Unassembled WGS sequence"/>
</dbReference>
<comment type="caution">
    <text evidence="1">The sequence shown here is derived from an EMBL/GenBank/DDBJ whole genome shotgun (WGS) entry which is preliminary data.</text>
</comment>
<organism evidence="1 2">
    <name type="scientific">Sungkyunkwania multivorans</name>
    <dbReference type="NCBI Taxonomy" id="1173618"/>
    <lineage>
        <taxon>Bacteria</taxon>
        <taxon>Pseudomonadati</taxon>
        <taxon>Bacteroidota</taxon>
        <taxon>Flavobacteriia</taxon>
        <taxon>Flavobacteriales</taxon>
        <taxon>Flavobacteriaceae</taxon>
        <taxon>Sungkyunkwania</taxon>
    </lineage>
</organism>
<sequence>MKNHKQAVIMAANKKFEALQTQEGLSVFFSVGSDGVFYVTREVPNDEEGWKKLDQSSALSSDHGGKTVTVSNFTVVKNSATGKIDMALIIKVGSESFLYLALQQENTTSSWGTPIAWSAVAYDGATTYDPLVIDDVYIAQAKNEEYFVVDILKDPSNTDSAIFRYYLDLSKKITGKVWNDHDLSANLQADKITSALGKKTDQRVDGIYTMGSITGTTELIYTPIYNPFNPKLPANPSRLSIPVDATAFALTTDQSGLTPVFVAGQGKLLLFTPDQQEDGDAGVDILDNPLFKNVKQLYAHRQNNTFVVWGLNAQGQIFYTRNSSGNLKNASSWSVPIPILSNVEQIASYLDADNPSSVIFAHLNGQNLIKLSQDPITTIWKRRSIVLPSTDVNDVISFNTFTTQIQILQDDKLPLANQTLAITSTSPVSVYIDNTFKILSPDNPVDMTTDASGAVTILQETESLSAITYKLSLKDGSSSIDINPMNKMLDTISNVKTGDDLGKIEVTNKDGSKQPLVPKDVSKDNKDATAKVLQKFVEASTTLPKDGSVKPSIKSGRMATAFSADDFIGKPSDFFGMTYQNGQHQFHEGESGMRRFGLVVNTTTNRMMIQGSAAALDDVSSAIESTAGDIFNWLKDAWEDVTSFFVQVIDGLYHFFVEIAGKLYRFILAAITDVVQAIEFVLKKIKVFFEDLIKWLGFLFKWKDILRSHDVLKNIINQFMKKTVADIGVVKTEVNKIFDGIEEHINEWAGLEDNKTSLSQRSSNTKEMEGHHSPEANFGTYHLKHGASDSRSNADIAVTITSEVEKLLETLLGAVEKEGEIFQNAFDTLKTQVIDQISTLSFGDIVKRLVAILADILVESAENIIDTALDIVAILVEGVIEILNAKLDIPVLSWLYKEITGNDLTILDVVCLIVAIPGTIIYKLAAEKAPFPDNAMTQSLIDAKSWDALKAVFQQDSNMASRIVLAATPQATENDGVKSGFIAFMRIAACYGTIGFLPLTIVKAQESKLEEAPGLKSISQLQGTCFFVATLPNIIASLIASPTQRWDKVTAEIIYGITAIQKLMDIASYKPFMKGWNKASKWIDMLLGAAGLVPSVSAPIYDPSVKSVTGALTNISWNANRIATPFADIDEKPRIFAAKMVLVGLYGAGQFILFVEELAIPEQKAVSLA</sequence>
<reference evidence="2" key="1">
    <citation type="journal article" date="2019" name="Int. J. Syst. Evol. Microbiol.">
        <title>The Global Catalogue of Microorganisms (GCM) 10K type strain sequencing project: providing services to taxonomists for standard genome sequencing and annotation.</title>
        <authorList>
            <consortium name="The Broad Institute Genomics Platform"/>
            <consortium name="The Broad Institute Genome Sequencing Center for Infectious Disease"/>
            <person name="Wu L."/>
            <person name="Ma J."/>
        </authorList>
    </citation>
    <scope>NUCLEOTIDE SEQUENCE [LARGE SCALE GENOMIC DNA]</scope>
    <source>
        <strain evidence="2">CCUG 62952</strain>
    </source>
</reference>
<dbReference type="RefSeq" id="WP_386405144.1">
    <property type="nucleotide sequence ID" value="NZ_JBHTJH010000004.1"/>
</dbReference>